<accession>A0A132PUY3</accession>
<dbReference type="EMBL" id="LGTW01000001">
    <property type="protein sequence ID" value="KWX26130.1"/>
    <property type="molecule type" value="Genomic_DNA"/>
</dbReference>
<protein>
    <recommendedName>
        <fullName evidence="4">5,10-methylene-tetrahydrofolate dehydrogenase</fullName>
    </recommendedName>
</protein>
<keyword evidence="1" id="KW-0812">Transmembrane</keyword>
<feature type="transmembrane region" description="Helical" evidence="1">
    <location>
        <begin position="226"/>
        <end position="247"/>
    </location>
</feature>
<keyword evidence="3" id="KW-1185">Reference proteome</keyword>
<dbReference type="PATRIC" id="fig|59750.3.peg.515"/>
<sequence>MPGSTRPQRHVGLVTDPGLSTKVVESLTAALPAMLAGSVRDDVCWKVTVHSYAMPLEDDGNIEIRKHSDELKSRYGWDFVVCVTELTRRLGETLVVCEANIAEGTALISLPALGPVRLRRHVAGAIVHVVGALTTAGAEDRNRATVGPLFEPTKREVTDGGKNSYLELTRVHGRLRLLLGMVRVNRPWRLLPSLSSAIAAGVAAAAFGVFYSSIWNMADSMSTTRLAAVSVVAILAMMLWLMLYNGLWERPRDLDQRQNAVLYNGATVLTLGVGVASMYVMLFCVVLMGALTIVPPSYLAATLEHPVTWRDYAELAWLASSLGTFAGALGSSFESDYTVRNATYGKREQERHARAAAAN</sequence>
<dbReference type="RefSeq" id="WP_067843303.1">
    <property type="nucleotide sequence ID" value="NZ_LGTW01000001.1"/>
</dbReference>
<evidence type="ECO:0000256" key="1">
    <source>
        <dbReference type="SAM" id="Phobius"/>
    </source>
</evidence>
<dbReference type="Proteomes" id="UP000070612">
    <property type="component" value="Unassembled WGS sequence"/>
</dbReference>
<keyword evidence="1" id="KW-0472">Membrane</keyword>
<proteinExistence type="predicted"/>
<dbReference type="STRING" id="59750.AWC31_35295"/>
<gene>
    <name evidence="2" type="ORF">AFM11_02515</name>
</gene>
<feature type="transmembrane region" description="Helical" evidence="1">
    <location>
        <begin position="190"/>
        <end position="214"/>
    </location>
</feature>
<organism evidence="2 3">
    <name type="scientific">Mycolicibacterium wolinskyi</name>
    <dbReference type="NCBI Taxonomy" id="59750"/>
    <lineage>
        <taxon>Bacteria</taxon>
        <taxon>Bacillati</taxon>
        <taxon>Actinomycetota</taxon>
        <taxon>Actinomycetes</taxon>
        <taxon>Mycobacteriales</taxon>
        <taxon>Mycobacteriaceae</taxon>
        <taxon>Mycolicibacterium</taxon>
    </lineage>
</organism>
<evidence type="ECO:0000313" key="2">
    <source>
        <dbReference type="EMBL" id="KWX26130.1"/>
    </source>
</evidence>
<reference evidence="2 3" key="1">
    <citation type="submission" date="2015-07" db="EMBL/GenBank/DDBJ databases">
        <title>A draft genome sequence of Mycobacterium wolinskyi.</title>
        <authorList>
            <person name="de Man T.J."/>
            <person name="Perry K.A."/>
            <person name="Coulliette A.D."/>
            <person name="Jensen B."/>
            <person name="Toney N.C."/>
            <person name="Limbago B.M."/>
            <person name="Noble-Wang J."/>
        </authorList>
    </citation>
    <scope>NUCLEOTIDE SEQUENCE [LARGE SCALE GENOMIC DNA]</scope>
    <source>
        <strain evidence="2 3">CDC_01</strain>
    </source>
</reference>
<feature type="transmembrane region" description="Helical" evidence="1">
    <location>
        <begin position="268"/>
        <end position="295"/>
    </location>
</feature>
<dbReference type="AlphaFoldDB" id="A0A132PUY3"/>
<keyword evidence="1" id="KW-1133">Transmembrane helix</keyword>
<evidence type="ECO:0000313" key="3">
    <source>
        <dbReference type="Proteomes" id="UP000070612"/>
    </source>
</evidence>
<comment type="caution">
    <text evidence="2">The sequence shown here is derived from an EMBL/GenBank/DDBJ whole genome shotgun (WGS) entry which is preliminary data.</text>
</comment>
<name>A0A132PUY3_9MYCO</name>
<evidence type="ECO:0008006" key="4">
    <source>
        <dbReference type="Google" id="ProtNLM"/>
    </source>
</evidence>